<dbReference type="PANTHER" id="PTHR37315">
    <property type="entry name" value="UPF0311 PROTEIN BLR7842"/>
    <property type="match status" value="1"/>
</dbReference>
<keyword evidence="3" id="KW-1185">Reference proteome</keyword>
<proteinExistence type="inferred from homology"/>
<name>A0A2U0SEA7_9SPHN</name>
<dbReference type="Gene3D" id="2.40.160.20">
    <property type="match status" value="1"/>
</dbReference>
<dbReference type="EMBL" id="QENQ01000001">
    <property type="protein sequence ID" value="PVX29718.1"/>
    <property type="molecule type" value="Genomic_DNA"/>
</dbReference>
<dbReference type="InterPro" id="IPR020915">
    <property type="entry name" value="UPF0311"/>
</dbReference>
<reference evidence="2 3" key="1">
    <citation type="submission" date="2018-05" db="EMBL/GenBank/DDBJ databases">
        <title>Description of Sphingomonas pokkalii sp nov, isolated from the rhizosphere of saline tolerant pokkali rice and its draft genome analysis.</title>
        <authorList>
            <person name="Menon R."/>
            <person name="Kumari S."/>
            <person name="Rameshkumar N."/>
        </authorList>
    </citation>
    <scope>NUCLEOTIDE SEQUENCE [LARGE SCALE GENOMIC DNA]</scope>
    <source>
        <strain evidence="2 3">L3B27</strain>
    </source>
</reference>
<organism evidence="2 3">
    <name type="scientific">Sphingomonas pokkalii</name>
    <dbReference type="NCBI Taxonomy" id="2175090"/>
    <lineage>
        <taxon>Bacteria</taxon>
        <taxon>Pseudomonadati</taxon>
        <taxon>Pseudomonadota</taxon>
        <taxon>Alphaproteobacteria</taxon>
        <taxon>Sphingomonadales</taxon>
        <taxon>Sphingomonadaceae</taxon>
        <taxon>Sphingomonas</taxon>
    </lineage>
</organism>
<dbReference type="Pfam" id="PF11578">
    <property type="entry name" value="DUF3237"/>
    <property type="match status" value="1"/>
</dbReference>
<dbReference type="AlphaFoldDB" id="A0A2U0SEA7"/>
<dbReference type="HAMAP" id="MF_00775">
    <property type="entry name" value="UPF0311"/>
    <property type="match status" value="1"/>
</dbReference>
<evidence type="ECO:0000313" key="2">
    <source>
        <dbReference type="EMBL" id="PVX29718.1"/>
    </source>
</evidence>
<comment type="caution">
    <text evidence="2">The sequence shown here is derived from an EMBL/GenBank/DDBJ whole genome shotgun (WGS) entry which is preliminary data.</text>
</comment>
<accession>A0A2U0SEA7</accession>
<protein>
    <recommendedName>
        <fullName evidence="1">UPF0311 protein DD559_10630</fullName>
    </recommendedName>
</protein>
<gene>
    <name evidence="2" type="ORF">DD559_10630</name>
</gene>
<sequence>MRPLSGPQQGVAVLPSAPPPGLAFAFSARVQIAPPVERGQVDGGRARFIAITGGRIVGPRLNGIVLPGGGDWQTILPGGVTRVLARYFLRAEDGTVIAIENPGVRVASEAVTARLAQDEPIEPDAYYFRTTPRFEVAEGPHAWLARTVFVARGIRRPDHVIIDFYSVE</sequence>
<evidence type="ECO:0000256" key="1">
    <source>
        <dbReference type="HAMAP-Rule" id="MF_00775"/>
    </source>
</evidence>
<dbReference type="Proteomes" id="UP000245890">
    <property type="component" value="Unassembled WGS sequence"/>
</dbReference>
<dbReference type="OrthoDB" id="5294829at2"/>
<comment type="similarity">
    <text evidence="1">Belongs to the UPF0311 family.</text>
</comment>
<dbReference type="PANTHER" id="PTHR37315:SF1">
    <property type="entry name" value="UPF0311 PROTEIN BLR7842"/>
    <property type="match status" value="1"/>
</dbReference>
<evidence type="ECO:0000313" key="3">
    <source>
        <dbReference type="Proteomes" id="UP000245890"/>
    </source>
</evidence>
<dbReference type="RefSeq" id="WP_116469150.1">
    <property type="nucleotide sequence ID" value="NZ_QENQ01000001.1"/>
</dbReference>